<keyword evidence="4" id="KW-1185">Reference proteome</keyword>
<dbReference type="OrthoDB" id="982275at2"/>
<dbReference type="AlphaFoldDB" id="A0A2S9J1E9"/>
<protein>
    <recommendedName>
        <fullName evidence="2">HPt domain-containing protein</fullName>
    </recommendedName>
</protein>
<sequence length="116" mass="13343">MRYKLINPSLIQENLMNDEALIKQFLDLYQEQIPIDLQALKEAVTSALPVEVANKAHHIKPTMEYIGAQTLREKLQQLEHAGKNGAENSYIHVLFSDIEKEIATLLQEIADYRNRL</sequence>
<evidence type="ECO:0000313" key="3">
    <source>
        <dbReference type="EMBL" id="PRD46580.1"/>
    </source>
</evidence>
<feature type="domain" description="HPt" evidence="2">
    <location>
        <begin position="18"/>
        <end position="116"/>
    </location>
</feature>
<organism evidence="3 4">
    <name type="scientific">Sphingobacterium haloxyli</name>
    <dbReference type="NCBI Taxonomy" id="2100533"/>
    <lineage>
        <taxon>Bacteria</taxon>
        <taxon>Pseudomonadati</taxon>
        <taxon>Bacteroidota</taxon>
        <taxon>Sphingobacteriia</taxon>
        <taxon>Sphingobacteriales</taxon>
        <taxon>Sphingobacteriaceae</taxon>
        <taxon>Sphingobacterium</taxon>
    </lineage>
</organism>
<dbReference type="Proteomes" id="UP000239711">
    <property type="component" value="Unassembled WGS sequence"/>
</dbReference>
<dbReference type="Gene3D" id="1.20.120.160">
    <property type="entry name" value="HPT domain"/>
    <property type="match status" value="1"/>
</dbReference>
<dbReference type="InterPro" id="IPR036641">
    <property type="entry name" value="HPT_dom_sf"/>
</dbReference>
<evidence type="ECO:0000259" key="2">
    <source>
        <dbReference type="PROSITE" id="PS50894"/>
    </source>
</evidence>
<dbReference type="SUPFAM" id="SSF47226">
    <property type="entry name" value="Histidine-containing phosphotransfer domain, HPT domain"/>
    <property type="match status" value="1"/>
</dbReference>
<comment type="caution">
    <text evidence="3">The sequence shown here is derived from an EMBL/GenBank/DDBJ whole genome shotgun (WGS) entry which is preliminary data.</text>
</comment>
<dbReference type="RefSeq" id="WP_105717743.1">
    <property type="nucleotide sequence ID" value="NZ_PVBQ01000012.1"/>
</dbReference>
<reference evidence="3 4" key="1">
    <citation type="submission" date="2018-02" db="EMBL/GenBank/DDBJ databases">
        <title>The draft genome of Sphingobacterium sp. 5JN-11.</title>
        <authorList>
            <person name="Liu L."/>
            <person name="Li L."/>
            <person name="Liang L."/>
            <person name="Zhang X."/>
            <person name="Wang T."/>
        </authorList>
    </citation>
    <scope>NUCLEOTIDE SEQUENCE [LARGE SCALE GENOMIC DNA]</scope>
    <source>
        <strain evidence="3 4">5JN-11</strain>
    </source>
</reference>
<evidence type="ECO:0000256" key="1">
    <source>
        <dbReference type="PROSITE-ProRule" id="PRU00110"/>
    </source>
</evidence>
<dbReference type="GO" id="GO:0004672">
    <property type="term" value="F:protein kinase activity"/>
    <property type="evidence" value="ECO:0007669"/>
    <property type="project" value="UniProtKB-ARBA"/>
</dbReference>
<proteinExistence type="predicted"/>
<keyword evidence="1" id="KW-0597">Phosphoprotein</keyword>
<accession>A0A2S9J1E9</accession>
<dbReference type="EMBL" id="PVBQ01000012">
    <property type="protein sequence ID" value="PRD46580.1"/>
    <property type="molecule type" value="Genomic_DNA"/>
</dbReference>
<feature type="modified residue" description="Phosphohistidine" evidence="1">
    <location>
        <position position="57"/>
    </location>
</feature>
<dbReference type="PROSITE" id="PS50894">
    <property type="entry name" value="HPT"/>
    <property type="match status" value="1"/>
</dbReference>
<dbReference type="GO" id="GO:0000160">
    <property type="term" value="P:phosphorelay signal transduction system"/>
    <property type="evidence" value="ECO:0007669"/>
    <property type="project" value="InterPro"/>
</dbReference>
<name>A0A2S9J1E9_9SPHI</name>
<gene>
    <name evidence="3" type="ORF">C5745_14575</name>
</gene>
<dbReference type="InterPro" id="IPR008207">
    <property type="entry name" value="Sig_transdc_His_kin_Hpt_dom"/>
</dbReference>
<dbReference type="Pfam" id="PF01627">
    <property type="entry name" value="Hpt"/>
    <property type="match status" value="1"/>
</dbReference>
<evidence type="ECO:0000313" key="4">
    <source>
        <dbReference type="Proteomes" id="UP000239711"/>
    </source>
</evidence>